<comment type="caution">
    <text evidence="2">The sequence shown here is derived from an EMBL/GenBank/DDBJ whole genome shotgun (WGS) entry which is preliminary data.</text>
</comment>
<proteinExistence type="predicted"/>
<accession>A0ABQ9TTJ2</accession>
<dbReference type="Proteomes" id="UP001266305">
    <property type="component" value="Unassembled WGS sequence"/>
</dbReference>
<name>A0ABQ9TTJ2_SAGOE</name>
<feature type="region of interest" description="Disordered" evidence="1">
    <location>
        <begin position="1"/>
        <end position="33"/>
    </location>
</feature>
<feature type="non-terminal residue" evidence="2">
    <location>
        <position position="1"/>
    </location>
</feature>
<dbReference type="EMBL" id="JASSZA010000019">
    <property type="protein sequence ID" value="KAK2088113.1"/>
    <property type="molecule type" value="Genomic_DNA"/>
</dbReference>
<protein>
    <submittedName>
        <fullName evidence="2">Uncharacterized protein</fullName>
    </submittedName>
</protein>
<organism evidence="2 3">
    <name type="scientific">Saguinus oedipus</name>
    <name type="common">Cotton-top tamarin</name>
    <name type="synonym">Oedipomidas oedipus</name>
    <dbReference type="NCBI Taxonomy" id="9490"/>
    <lineage>
        <taxon>Eukaryota</taxon>
        <taxon>Metazoa</taxon>
        <taxon>Chordata</taxon>
        <taxon>Craniata</taxon>
        <taxon>Vertebrata</taxon>
        <taxon>Euteleostomi</taxon>
        <taxon>Mammalia</taxon>
        <taxon>Eutheria</taxon>
        <taxon>Euarchontoglires</taxon>
        <taxon>Primates</taxon>
        <taxon>Haplorrhini</taxon>
        <taxon>Platyrrhini</taxon>
        <taxon>Cebidae</taxon>
        <taxon>Callitrichinae</taxon>
        <taxon>Saguinus</taxon>
    </lineage>
</organism>
<gene>
    <name evidence="2" type="ORF">P7K49_034020</name>
</gene>
<reference evidence="2 3" key="1">
    <citation type="submission" date="2023-05" db="EMBL/GenBank/DDBJ databases">
        <title>B98-5 Cell Line De Novo Hybrid Assembly: An Optical Mapping Approach.</title>
        <authorList>
            <person name="Kananen K."/>
            <person name="Auerbach J.A."/>
            <person name="Kautto E."/>
            <person name="Blachly J.S."/>
        </authorList>
    </citation>
    <scope>NUCLEOTIDE SEQUENCE [LARGE SCALE GENOMIC DNA]</scope>
    <source>
        <strain evidence="2">B95-8</strain>
        <tissue evidence="2">Cell line</tissue>
    </source>
</reference>
<evidence type="ECO:0000256" key="1">
    <source>
        <dbReference type="SAM" id="MobiDB-lite"/>
    </source>
</evidence>
<sequence length="51" mass="5668">ALCPAKEKPGLFPQAWNGHRKGGFQQRQGSPDDFETGFTQRQTLLGQPHGF</sequence>
<keyword evidence="3" id="KW-1185">Reference proteome</keyword>
<evidence type="ECO:0000313" key="2">
    <source>
        <dbReference type="EMBL" id="KAK2088113.1"/>
    </source>
</evidence>
<evidence type="ECO:0000313" key="3">
    <source>
        <dbReference type="Proteomes" id="UP001266305"/>
    </source>
</evidence>